<keyword evidence="3" id="KW-1185">Reference proteome</keyword>
<proteinExistence type="predicted"/>
<name>A0A7J6DP77_CANSA</name>
<dbReference type="AlphaFoldDB" id="A0A7J6DP77"/>
<sequence>MRENKLHGVIEPGPNTTSNQGLCGEPLSKKCVASLLPPSSFNKNEDSDSGIELDWKFILAGLVSGLVIGVSLGEMLIPRTRLAWFYYARGWLQIGVACCDFDEDNHIKYRSLLWSNSY</sequence>
<reference evidence="2 3" key="1">
    <citation type="journal article" date="2020" name="bioRxiv">
        <title>Sequence and annotation of 42 cannabis genomes reveals extensive copy number variation in cannabinoid synthesis and pathogen resistance genes.</title>
        <authorList>
            <person name="Mckernan K.J."/>
            <person name="Helbert Y."/>
            <person name="Kane L.T."/>
            <person name="Ebling H."/>
            <person name="Zhang L."/>
            <person name="Liu B."/>
            <person name="Eaton Z."/>
            <person name="Mclaughlin S."/>
            <person name="Kingan S."/>
            <person name="Baybayan P."/>
            <person name="Concepcion G."/>
            <person name="Jordan M."/>
            <person name="Riva A."/>
            <person name="Barbazuk W."/>
            <person name="Harkins T."/>
        </authorList>
    </citation>
    <scope>NUCLEOTIDE SEQUENCE [LARGE SCALE GENOMIC DNA]</scope>
    <source>
        <strain evidence="3">cv. Jamaican Lion 4</strain>
        <tissue evidence="2">Leaf</tissue>
    </source>
</reference>
<dbReference type="EMBL" id="JAATIQ010000790">
    <property type="protein sequence ID" value="KAF4347650.1"/>
    <property type="molecule type" value="Genomic_DNA"/>
</dbReference>
<protein>
    <submittedName>
        <fullName evidence="2">Uncharacterized protein</fullName>
    </submittedName>
</protein>
<gene>
    <name evidence="2" type="ORF">G4B88_024288</name>
</gene>
<comment type="caution">
    <text evidence="2">The sequence shown here is derived from an EMBL/GenBank/DDBJ whole genome shotgun (WGS) entry which is preliminary data.</text>
</comment>
<feature type="region of interest" description="Disordered" evidence="1">
    <location>
        <begin position="1"/>
        <end position="21"/>
    </location>
</feature>
<dbReference type="Proteomes" id="UP000583929">
    <property type="component" value="Unassembled WGS sequence"/>
</dbReference>
<accession>A0A7J6DP77</accession>
<evidence type="ECO:0000313" key="3">
    <source>
        <dbReference type="Proteomes" id="UP000583929"/>
    </source>
</evidence>
<organism evidence="2 3">
    <name type="scientific">Cannabis sativa</name>
    <name type="common">Hemp</name>
    <name type="synonym">Marijuana</name>
    <dbReference type="NCBI Taxonomy" id="3483"/>
    <lineage>
        <taxon>Eukaryota</taxon>
        <taxon>Viridiplantae</taxon>
        <taxon>Streptophyta</taxon>
        <taxon>Embryophyta</taxon>
        <taxon>Tracheophyta</taxon>
        <taxon>Spermatophyta</taxon>
        <taxon>Magnoliopsida</taxon>
        <taxon>eudicotyledons</taxon>
        <taxon>Gunneridae</taxon>
        <taxon>Pentapetalae</taxon>
        <taxon>rosids</taxon>
        <taxon>fabids</taxon>
        <taxon>Rosales</taxon>
        <taxon>Cannabaceae</taxon>
        <taxon>Cannabis</taxon>
    </lineage>
</organism>
<evidence type="ECO:0000256" key="1">
    <source>
        <dbReference type="SAM" id="MobiDB-lite"/>
    </source>
</evidence>
<evidence type="ECO:0000313" key="2">
    <source>
        <dbReference type="EMBL" id="KAF4347650.1"/>
    </source>
</evidence>